<evidence type="ECO:0000256" key="1">
    <source>
        <dbReference type="ARBA" id="ARBA00022574"/>
    </source>
</evidence>
<name>A0A388KEK9_CHABU</name>
<evidence type="ECO:0000256" key="3">
    <source>
        <dbReference type="SAM" id="MobiDB-lite"/>
    </source>
</evidence>
<protein>
    <submittedName>
        <fullName evidence="4">Uncharacterized protein</fullName>
    </submittedName>
</protein>
<feature type="region of interest" description="Disordered" evidence="3">
    <location>
        <begin position="1154"/>
        <end position="1181"/>
    </location>
</feature>
<gene>
    <name evidence="4" type="ORF">CBR_g3034</name>
</gene>
<dbReference type="Proteomes" id="UP000265515">
    <property type="component" value="Unassembled WGS sequence"/>
</dbReference>
<dbReference type="OMA" id="VECVFVD"/>
<keyword evidence="2" id="KW-0677">Repeat</keyword>
<dbReference type="Gene3D" id="1.25.40.470">
    <property type="match status" value="1"/>
</dbReference>
<dbReference type="Pfam" id="PF00400">
    <property type="entry name" value="WD40"/>
    <property type="match status" value="1"/>
</dbReference>
<dbReference type="AlphaFoldDB" id="A0A388KEK9"/>
<keyword evidence="5" id="KW-1185">Reference proteome</keyword>
<evidence type="ECO:0000256" key="2">
    <source>
        <dbReference type="ARBA" id="ARBA00022737"/>
    </source>
</evidence>
<dbReference type="PANTHER" id="PTHR45521:SF2">
    <property type="entry name" value="TRANSDUCIN_WD40 REPEAT-LIKE SUPERFAMILY PROTEIN"/>
    <property type="match status" value="1"/>
</dbReference>
<proteinExistence type="predicted"/>
<organism evidence="4 5">
    <name type="scientific">Chara braunii</name>
    <name type="common">Braun's stonewort</name>
    <dbReference type="NCBI Taxonomy" id="69332"/>
    <lineage>
        <taxon>Eukaryota</taxon>
        <taxon>Viridiplantae</taxon>
        <taxon>Streptophyta</taxon>
        <taxon>Charophyceae</taxon>
        <taxon>Charales</taxon>
        <taxon>Characeae</taxon>
        <taxon>Chara</taxon>
    </lineage>
</organism>
<dbReference type="OrthoDB" id="509637at2759"/>
<dbReference type="InterPro" id="IPR001680">
    <property type="entry name" value="WD40_rpt"/>
</dbReference>
<comment type="caution">
    <text evidence="4">The sequence shown here is derived from an EMBL/GenBank/DDBJ whole genome shotgun (WGS) entry which is preliminary data.</text>
</comment>
<dbReference type="InterPro" id="IPR019775">
    <property type="entry name" value="WD40_repeat_CS"/>
</dbReference>
<dbReference type="GO" id="GO:0072583">
    <property type="term" value="P:clathrin-dependent endocytosis"/>
    <property type="evidence" value="ECO:0007669"/>
    <property type="project" value="EnsemblPlants"/>
</dbReference>
<evidence type="ECO:0000313" key="5">
    <source>
        <dbReference type="Proteomes" id="UP000265515"/>
    </source>
</evidence>
<keyword evidence="1" id="KW-0853">WD repeat</keyword>
<dbReference type="PANTHER" id="PTHR45521">
    <property type="entry name" value="TSET COMPLEX MEMBER TSTF"/>
    <property type="match status" value="1"/>
</dbReference>
<dbReference type="SUPFAM" id="SSF50978">
    <property type="entry name" value="WD40 repeat-like"/>
    <property type="match status" value="1"/>
</dbReference>
<dbReference type="InterPro" id="IPR036322">
    <property type="entry name" value="WD40_repeat_dom_sf"/>
</dbReference>
<feature type="region of interest" description="Disordered" evidence="3">
    <location>
        <begin position="833"/>
        <end position="854"/>
    </location>
</feature>
<sequence length="1213" mass="129362">MATGLSLKSHRFSDHKVLHVDVHPTQPWVVFADSSEEVVVWDWEHRQVLYNLNAAGVDEKRLIDAQLQRLAEGDGDLKGRVAITENLRGGSVKQVKFYDDDIRYWKSWIARTATAEAPSASPGPPIGGGPPAIRGRRSLVICCESKAIFLDLVSMRARDVPKALLDNKTPNCVEFLPRAVGGDGPYVVFGCPDGIIRVLSMATRQPVKRFVGGHKGAVSCLLTFFSVQGEAMLASGGTDGIVALWNADSQSRELPARNTIKAHDGGVHSVALARVQGSAPLLITTGADRAVGLWSSSGLKEHRRIKPIAKMLCYSATAWCHPRLPTFEVLTVIKDNHIWAIENLLRGGNVAPRPLGDLQSLIPPGSLSTTQSARKLKVYCIEVHPLQPHILVAATSHGVMVCEFEPRCVPPAVPLPPLAPGSKEHMVVFAMNRELCTLSFQLAPSTTPTLERIPTMSMSMELGGAARPRSEADLMQPQVRQTRNRRVTVTHDSYAVLAASKSGRYVSVTWPDGPSYAVYRTSDWSIVDTGAARLFAWDTCADRFAMLAIPPSPAAPKVKGGSSRKAKEAAAVQAQAVQAAAQAMAAATVEIKQISDTGVLSTVCKALEGRKEQVIDLQGGAMLGVAYRMGKTKTSVSMPATVPTGGPGLVVGAAGGSSADATKAELAINFQLFSWETHKPVHGLMPQPEWTAWDQTVEYCALAYTKFVTICALRPLFRFLGSVAIAGATGGIWHHRQLFLETPTTIECVFCDAGVDEAEQEAKRTKAAAAAAAKAAEEAGELAVLTLGVPEQAVMRMDKLKDRPPMLQVVRLASFQTQPSVPLMSGLQKLKNDGDSGPVVHKPEEPEKAGGGVAVAGGGVSVASSRLPAEQRRPIGPLIVVGVRDAVLWLVDRYMTAHAIALSHPGIRCRCLAAYGDAVSAVKWASRLGREHHDDLAHFMVGMGYIREALHLPGLSRRLEFDLAIQCGELPRALHCLLSMSGTKNFAAAEAESVESLGVLALGTQQSSTAQSVAGVTRFAQDFLELIDAADATGQRDIAMAALKRLAAAGLVEGALKPSQQRSLALQLAAHGEMSRLAALANALVAAGQGREAAVAAAFLNDQNLLERVWEETAMFPEAALHAKQYGRPSLPLLVQKWNRMLVRQALATATARVPQPVGSLPPSQQATPRATPRSSSFGPSLVAALTSPRTPFGQGGLAAATGLPIVEVVPPL</sequence>
<dbReference type="InterPro" id="IPR053290">
    <property type="entry name" value="TSET_complex_member"/>
</dbReference>
<evidence type="ECO:0000313" key="4">
    <source>
        <dbReference type="EMBL" id="GBG68490.1"/>
    </source>
</evidence>
<dbReference type="Gramene" id="GBG68490">
    <property type="protein sequence ID" value="GBG68490"/>
    <property type="gene ID" value="CBR_g3034"/>
</dbReference>
<accession>A0A388KEK9</accession>
<dbReference type="PROSITE" id="PS00678">
    <property type="entry name" value="WD_REPEATS_1"/>
    <property type="match status" value="1"/>
</dbReference>
<dbReference type="STRING" id="69332.A0A388KEK9"/>
<dbReference type="EMBL" id="BFEA01000101">
    <property type="protein sequence ID" value="GBG68490.1"/>
    <property type="molecule type" value="Genomic_DNA"/>
</dbReference>
<dbReference type="SMART" id="SM00320">
    <property type="entry name" value="WD40"/>
    <property type="match status" value="4"/>
</dbReference>
<dbReference type="InterPro" id="IPR015943">
    <property type="entry name" value="WD40/YVTN_repeat-like_dom_sf"/>
</dbReference>
<feature type="compositionally biased region" description="Polar residues" evidence="3">
    <location>
        <begin position="1162"/>
        <end position="1179"/>
    </location>
</feature>
<reference evidence="4 5" key="1">
    <citation type="journal article" date="2018" name="Cell">
        <title>The Chara Genome: Secondary Complexity and Implications for Plant Terrestrialization.</title>
        <authorList>
            <person name="Nishiyama T."/>
            <person name="Sakayama H."/>
            <person name="Vries J.D."/>
            <person name="Buschmann H."/>
            <person name="Saint-Marcoux D."/>
            <person name="Ullrich K.K."/>
            <person name="Haas F.B."/>
            <person name="Vanderstraeten L."/>
            <person name="Becker D."/>
            <person name="Lang D."/>
            <person name="Vosolsobe S."/>
            <person name="Rombauts S."/>
            <person name="Wilhelmsson P.K.I."/>
            <person name="Janitza P."/>
            <person name="Kern R."/>
            <person name="Heyl A."/>
            <person name="Rumpler F."/>
            <person name="Villalobos L.I.A.C."/>
            <person name="Clay J.M."/>
            <person name="Skokan R."/>
            <person name="Toyoda A."/>
            <person name="Suzuki Y."/>
            <person name="Kagoshima H."/>
            <person name="Schijlen E."/>
            <person name="Tajeshwar N."/>
            <person name="Catarino B."/>
            <person name="Hetherington A.J."/>
            <person name="Saltykova A."/>
            <person name="Bonnot C."/>
            <person name="Breuninger H."/>
            <person name="Symeonidi A."/>
            <person name="Radhakrishnan G.V."/>
            <person name="Van Nieuwerburgh F."/>
            <person name="Deforce D."/>
            <person name="Chang C."/>
            <person name="Karol K.G."/>
            <person name="Hedrich R."/>
            <person name="Ulvskov P."/>
            <person name="Glockner G."/>
            <person name="Delwiche C.F."/>
            <person name="Petrasek J."/>
            <person name="Van de Peer Y."/>
            <person name="Friml J."/>
            <person name="Beilby M."/>
            <person name="Dolan L."/>
            <person name="Kohara Y."/>
            <person name="Sugano S."/>
            <person name="Fujiyama A."/>
            <person name="Delaux P.-M."/>
            <person name="Quint M."/>
            <person name="TheiBen G."/>
            <person name="Hagemann M."/>
            <person name="Harholt J."/>
            <person name="Dunand C."/>
            <person name="Zachgo S."/>
            <person name="Langdale J."/>
            <person name="Maumus F."/>
            <person name="Straeten D.V.D."/>
            <person name="Gould S.B."/>
            <person name="Rensing S.A."/>
        </authorList>
    </citation>
    <scope>NUCLEOTIDE SEQUENCE [LARGE SCALE GENOMIC DNA]</scope>
    <source>
        <strain evidence="4 5">S276</strain>
    </source>
</reference>
<dbReference type="Gene3D" id="2.130.10.10">
    <property type="entry name" value="YVTN repeat-like/Quinoprotein amine dehydrogenase"/>
    <property type="match status" value="1"/>
</dbReference>